<feature type="domain" description="GmrSD restriction endonucleases N-terminal" evidence="2">
    <location>
        <begin position="121"/>
        <end position="210"/>
    </location>
</feature>
<dbReference type="Pfam" id="PF03235">
    <property type="entry name" value="GmrSD_N"/>
    <property type="match status" value="1"/>
</dbReference>
<feature type="compositionally biased region" description="Basic and acidic residues" evidence="1">
    <location>
        <begin position="484"/>
        <end position="494"/>
    </location>
</feature>
<protein>
    <recommendedName>
        <fullName evidence="2">GmrSD restriction endonucleases N-terminal domain-containing protein</fullName>
    </recommendedName>
</protein>
<sequence length="543" mass="61528">MSESRLVRADEREPAVRCVLDLDDALDDDGTPPFIVEHNDGGMTRNHWHGAAGLQSIERLPKPDKRYCMAMDDSDYEDELVDEYHDEPNRTSSGKRAKPGGYQLTNVLPLPRATTYSTQALYDQIHAGDIDLEPEYQREIVWPESKQIGLIDSILRNFYVPPIIFVAHQHEDGSETKTCIDGKQRLTSLHRFMDGMIPHRDPVTGVKHWYKYDPTTQGGRGQPLPDRYRRLFANKQVVCIEYQDLPDSDEREIFQRVQLGMALTPAEKLQVLNTPMSAFVRKLQSEYLKPGSPLDAEGFDWDRSRGGDFRCIALALYVIAKYPLSSSIGTVTQLEKWLYNPTTKPSARGKGKKKADDDAGEDLANDEAFLERIHATFRTFSNLVGDASLLPHFLKPDWRVSPIEFVMMCLLISVKKDTLVLQELAVRVGEMRARVRQEHMDIRMNARVAKTLFDFIKECPVSLPEPVPTGFKRKREEEEVVLSGRKDKGRKEDEGSSAPVPSQASSFPPPPRPDRLLALREVRKAIAPPRVTPPKLSTQGSPR</sequence>
<dbReference type="OrthoDB" id="5419821at2759"/>
<gene>
    <name evidence="3" type="ORF">JVT61DRAFT_6334</name>
</gene>
<evidence type="ECO:0000259" key="2">
    <source>
        <dbReference type="Pfam" id="PF03235"/>
    </source>
</evidence>
<reference evidence="3" key="1">
    <citation type="submission" date="2021-03" db="EMBL/GenBank/DDBJ databases">
        <title>Evolutionary innovations through gain and loss of genes in the ectomycorrhizal Boletales.</title>
        <authorList>
            <person name="Wu G."/>
            <person name="Miyauchi S."/>
            <person name="Morin E."/>
            <person name="Yang Z.-L."/>
            <person name="Xu J."/>
            <person name="Martin F.M."/>
        </authorList>
    </citation>
    <scope>NUCLEOTIDE SEQUENCE</scope>
    <source>
        <strain evidence="3">BR01</strain>
    </source>
</reference>
<proteinExistence type="predicted"/>
<comment type="caution">
    <text evidence="3">The sequence shown here is derived from an EMBL/GenBank/DDBJ whole genome shotgun (WGS) entry which is preliminary data.</text>
</comment>
<dbReference type="AlphaFoldDB" id="A0A8I2YL44"/>
<dbReference type="PANTHER" id="PTHR39639">
    <property type="entry name" value="CHROMOSOME 16, WHOLE GENOME SHOTGUN SEQUENCE"/>
    <property type="match status" value="1"/>
</dbReference>
<organism evidence="3 4">
    <name type="scientific">Boletus reticuloceps</name>
    <dbReference type="NCBI Taxonomy" id="495285"/>
    <lineage>
        <taxon>Eukaryota</taxon>
        <taxon>Fungi</taxon>
        <taxon>Dikarya</taxon>
        <taxon>Basidiomycota</taxon>
        <taxon>Agaricomycotina</taxon>
        <taxon>Agaricomycetes</taxon>
        <taxon>Agaricomycetidae</taxon>
        <taxon>Boletales</taxon>
        <taxon>Boletineae</taxon>
        <taxon>Boletaceae</taxon>
        <taxon>Boletoideae</taxon>
        <taxon>Boletus</taxon>
    </lineage>
</organism>
<dbReference type="EMBL" id="JAGFBS010000021">
    <property type="protein sequence ID" value="KAG6373667.1"/>
    <property type="molecule type" value="Genomic_DNA"/>
</dbReference>
<evidence type="ECO:0000313" key="3">
    <source>
        <dbReference type="EMBL" id="KAG6373667.1"/>
    </source>
</evidence>
<evidence type="ECO:0000256" key="1">
    <source>
        <dbReference type="SAM" id="MobiDB-lite"/>
    </source>
</evidence>
<feature type="region of interest" description="Disordered" evidence="1">
    <location>
        <begin position="466"/>
        <end position="543"/>
    </location>
</feature>
<dbReference type="Proteomes" id="UP000683000">
    <property type="component" value="Unassembled WGS sequence"/>
</dbReference>
<evidence type="ECO:0000313" key="4">
    <source>
        <dbReference type="Proteomes" id="UP000683000"/>
    </source>
</evidence>
<dbReference type="PANTHER" id="PTHR39639:SF1">
    <property type="entry name" value="DUF262 DOMAIN-CONTAINING PROTEIN"/>
    <property type="match status" value="1"/>
</dbReference>
<accession>A0A8I2YL44</accession>
<feature type="compositionally biased region" description="Low complexity" evidence="1">
    <location>
        <begin position="496"/>
        <end position="506"/>
    </location>
</feature>
<feature type="compositionally biased region" description="Basic and acidic residues" evidence="1">
    <location>
        <begin position="512"/>
        <end position="524"/>
    </location>
</feature>
<name>A0A8I2YL44_9AGAM</name>
<keyword evidence="4" id="KW-1185">Reference proteome</keyword>
<dbReference type="InterPro" id="IPR004919">
    <property type="entry name" value="GmrSD_N"/>
</dbReference>